<protein>
    <submittedName>
        <fullName evidence="1">Uncharacterized protein</fullName>
    </submittedName>
</protein>
<accession>A0ABV8DXJ6</accession>
<comment type="caution">
    <text evidence="1">The sequence shown here is derived from an EMBL/GenBank/DDBJ whole genome shotgun (WGS) entry which is preliminary data.</text>
</comment>
<gene>
    <name evidence="1" type="ORF">ACFO0B_22030</name>
</gene>
<name>A0ABV8DXJ6_9NOCA</name>
<sequence length="73" mass="8219">MLPMPASPAPDEPDVHLSIRLGGIPLDYIACLTAALIFVQEHAERRYVDAVRVDSDCAPQFRRLPNERLYLIT</sequence>
<organism evidence="1 2">
    <name type="scientific">Nocardia jiangsuensis</name>
    <dbReference type="NCBI Taxonomy" id="1691563"/>
    <lineage>
        <taxon>Bacteria</taxon>
        <taxon>Bacillati</taxon>
        <taxon>Actinomycetota</taxon>
        <taxon>Actinomycetes</taxon>
        <taxon>Mycobacteriales</taxon>
        <taxon>Nocardiaceae</taxon>
        <taxon>Nocardia</taxon>
    </lineage>
</organism>
<reference evidence="2" key="1">
    <citation type="journal article" date="2019" name="Int. J. Syst. Evol. Microbiol.">
        <title>The Global Catalogue of Microorganisms (GCM) 10K type strain sequencing project: providing services to taxonomists for standard genome sequencing and annotation.</title>
        <authorList>
            <consortium name="The Broad Institute Genomics Platform"/>
            <consortium name="The Broad Institute Genome Sequencing Center for Infectious Disease"/>
            <person name="Wu L."/>
            <person name="Ma J."/>
        </authorList>
    </citation>
    <scope>NUCLEOTIDE SEQUENCE [LARGE SCALE GENOMIC DNA]</scope>
    <source>
        <strain evidence="2">CGMCC 4.7330</strain>
    </source>
</reference>
<dbReference type="EMBL" id="JBHSAX010000017">
    <property type="protein sequence ID" value="MFC3964673.1"/>
    <property type="molecule type" value="Genomic_DNA"/>
</dbReference>
<evidence type="ECO:0000313" key="2">
    <source>
        <dbReference type="Proteomes" id="UP001595696"/>
    </source>
</evidence>
<dbReference type="RefSeq" id="WP_233016165.1">
    <property type="nucleotide sequence ID" value="NZ_JBHSAX010000017.1"/>
</dbReference>
<keyword evidence="2" id="KW-1185">Reference proteome</keyword>
<proteinExistence type="predicted"/>
<evidence type="ECO:0000313" key="1">
    <source>
        <dbReference type="EMBL" id="MFC3964673.1"/>
    </source>
</evidence>
<dbReference type="Proteomes" id="UP001595696">
    <property type="component" value="Unassembled WGS sequence"/>
</dbReference>